<sequence length="95" mass="10860">MKRCPVCQAGFKDTPECRRCKSDLTDLIALENRAEYIIIQAMQHLKAGNISRARQLCNHSETLQRTEFGAALLGFLDVLAYEEKISAEDMLWQKN</sequence>
<dbReference type="EMBL" id="MTKO01000129">
    <property type="protein sequence ID" value="RWX43130.1"/>
    <property type="molecule type" value="Genomic_DNA"/>
</dbReference>
<protein>
    <submittedName>
        <fullName evidence="1">Uncharacterized protein</fullName>
    </submittedName>
</protein>
<evidence type="ECO:0000313" key="1">
    <source>
        <dbReference type="EMBL" id="RWX43130.1"/>
    </source>
</evidence>
<keyword evidence="2" id="KW-1185">Reference proteome</keyword>
<proteinExistence type="predicted"/>
<name>A0A3S3QBN6_9BACT</name>
<gene>
    <name evidence="1" type="ORF">H206_00562</name>
</gene>
<organism evidence="1 2">
    <name type="scientific">Candidatus Electrothrix aarhusensis</name>
    <dbReference type="NCBI Taxonomy" id="1859131"/>
    <lineage>
        <taxon>Bacteria</taxon>
        <taxon>Pseudomonadati</taxon>
        <taxon>Thermodesulfobacteriota</taxon>
        <taxon>Desulfobulbia</taxon>
        <taxon>Desulfobulbales</taxon>
        <taxon>Desulfobulbaceae</taxon>
        <taxon>Candidatus Electrothrix</taxon>
    </lineage>
</organism>
<comment type="caution">
    <text evidence="1">The sequence shown here is derived from an EMBL/GenBank/DDBJ whole genome shotgun (WGS) entry which is preliminary data.</text>
</comment>
<dbReference type="AlphaFoldDB" id="A0A3S3QBN6"/>
<reference evidence="1 2" key="1">
    <citation type="submission" date="2017-01" db="EMBL/GenBank/DDBJ databases">
        <title>The cable genome- insights into the physiology and evolution of filamentous bacteria capable of sulfide oxidation via long distance electron transfer.</title>
        <authorList>
            <person name="Schreiber L."/>
            <person name="Bjerg J.T."/>
            <person name="Boggild A."/>
            <person name="Van De Vossenberg J."/>
            <person name="Meysman F."/>
            <person name="Nielsen L.P."/>
            <person name="Schramm A."/>
            <person name="Kjeldsen K.U."/>
        </authorList>
    </citation>
    <scope>NUCLEOTIDE SEQUENCE [LARGE SCALE GENOMIC DNA]</scope>
    <source>
        <strain evidence="1">MCF</strain>
    </source>
</reference>
<dbReference type="Proteomes" id="UP000287853">
    <property type="component" value="Unassembled WGS sequence"/>
</dbReference>
<accession>A0A3S3QBN6</accession>
<evidence type="ECO:0000313" key="2">
    <source>
        <dbReference type="Proteomes" id="UP000287853"/>
    </source>
</evidence>